<sequence length="86" mass="9069">GTSCCIRVDIRAQVHNLRSYLRARSADTTPDPDPTSRPTSTPAKSAASAWSASSSGNVSSAGRTVAERAGPHVPVQRSGEPRCRHL</sequence>
<evidence type="ECO:0000256" key="1">
    <source>
        <dbReference type="SAM" id="MobiDB-lite"/>
    </source>
</evidence>
<dbReference type="EMBL" id="CABDUW010000052">
    <property type="protein sequence ID" value="VTJ55608.1"/>
    <property type="molecule type" value="Genomic_DNA"/>
</dbReference>
<gene>
    <name evidence="2" type="ORF">MONAX_5E026041</name>
</gene>
<feature type="non-terminal residue" evidence="2">
    <location>
        <position position="1"/>
    </location>
</feature>
<dbReference type="Proteomes" id="UP000335636">
    <property type="component" value="Unassembled WGS sequence"/>
</dbReference>
<evidence type="ECO:0000313" key="3">
    <source>
        <dbReference type="Proteomes" id="UP000335636"/>
    </source>
</evidence>
<name>A0A5E4AEF0_MARMO</name>
<organism evidence="2 3">
    <name type="scientific">Marmota monax</name>
    <name type="common">Woodchuck</name>
    <dbReference type="NCBI Taxonomy" id="9995"/>
    <lineage>
        <taxon>Eukaryota</taxon>
        <taxon>Metazoa</taxon>
        <taxon>Chordata</taxon>
        <taxon>Craniata</taxon>
        <taxon>Vertebrata</taxon>
        <taxon>Euteleostomi</taxon>
        <taxon>Mammalia</taxon>
        <taxon>Eutheria</taxon>
        <taxon>Euarchontoglires</taxon>
        <taxon>Glires</taxon>
        <taxon>Rodentia</taxon>
        <taxon>Sciuromorpha</taxon>
        <taxon>Sciuridae</taxon>
        <taxon>Xerinae</taxon>
        <taxon>Marmotini</taxon>
        <taxon>Marmota</taxon>
    </lineage>
</organism>
<feature type="compositionally biased region" description="Low complexity" evidence="1">
    <location>
        <begin position="36"/>
        <end position="61"/>
    </location>
</feature>
<comment type="caution">
    <text evidence="2">The sequence shown here is derived from an EMBL/GenBank/DDBJ whole genome shotgun (WGS) entry which is preliminary data.</text>
</comment>
<reference evidence="2" key="1">
    <citation type="submission" date="2019-04" db="EMBL/GenBank/DDBJ databases">
        <authorList>
            <person name="Alioto T."/>
            <person name="Alioto T."/>
        </authorList>
    </citation>
    <scope>NUCLEOTIDE SEQUENCE [LARGE SCALE GENOMIC DNA]</scope>
</reference>
<protein>
    <submittedName>
        <fullName evidence="2">Uncharacterized protein</fullName>
    </submittedName>
</protein>
<accession>A0A5E4AEF0</accession>
<dbReference type="AlphaFoldDB" id="A0A5E4AEF0"/>
<proteinExistence type="predicted"/>
<evidence type="ECO:0000313" key="2">
    <source>
        <dbReference type="EMBL" id="VTJ55608.1"/>
    </source>
</evidence>
<feature type="region of interest" description="Disordered" evidence="1">
    <location>
        <begin position="21"/>
        <end position="86"/>
    </location>
</feature>
<keyword evidence="3" id="KW-1185">Reference proteome</keyword>